<name>A0ABU5RYQ2_9BACT</name>
<proteinExistence type="predicted"/>
<organism evidence="1 2">
    <name type="scientific">Arcicella gelida</name>
    <dbReference type="NCBI Taxonomy" id="2984195"/>
    <lineage>
        <taxon>Bacteria</taxon>
        <taxon>Pseudomonadati</taxon>
        <taxon>Bacteroidota</taxon>
        <taxon>Cytophagia</taxon>
        <taxon>Cytophagales</taxon>
        <taxon>Flectobacillaceae</taxon>
        <taxon>Arcicella</taxon>
    </lineage>
</organism>
<dbReference type="EMBL" id="JAYGIL010000002">
    <property type="protein sequence ID" value="MEA5401352.1"/>
    <property type="molecule type" value="Genomic_DNA"/>
</dbReference>
<reference evidence="1 2" key="1">
    <citation type="submission" date="2023-12" db="EMBL/GenBank/DDBJ databases">
        <title>Novel species of the genus Arcicella isolated from rivers.</title>
        <authorList>
            <person name="Lu H."/>
        </authorList>
    </citation>
    <scope>NUCLEOTIDE SEQUENCE [LARGE SCALE GENOMIC DNA]</scope>
    <source>
        <strain evidence="1 2">DC2W</strain>
    </source>
</reference>
<comment type="caution">
    <text evidence="1">The sequence shown here is derived from an EMBL/GenBank/DDBJ whole genome shotgun (WGS) entry which is preliminary data.</text>
</comment>
<dbReference type="Proteomes" id="UP001303899">
    <property type="component" value="Unassembled WGS sequence"/>
</dbReference>
<accession>A0ABU5RYQ2</accession>
<sequence length="216" mass="24608">MKNNIKLLLICILCTIKGIAQSSKSILNFPNAFIYEVGNGIEKSEIWIYHNPQTGQFLYVPNDDMVKAVLGTPEGIYTIFTETEKGEKTAIKQKIYQVLEKSDKHKLLKSINQTKKIDGSQGQIIAKGFTLSYLKSAEVDTLFLSTQIFGNANVLYGFSLLEGDIKLPHTFNLCGLVPKNQFITHYFSKYSSVKLLTYENNPYQFEVKHYKFKQVK</sequence>
<evidence type="ECO:0000313" key="2">
    <source>
        <dbReference type="Proteomes" id="UP001303899"/>
    </source>
</evidence>
<gene>
    <name evidence="1" type="ORF">VB776_00405</name>
</gene>
<keyword evidence="2" id="KW-1185">Reference proteome</keyword>
<protein>
    <recommendedName>
        <fullName evidence="3">DUF4412 domain-containing protein</fullName>
    </recommendedName>
</protein>
<dbReference type="RefSeq" id="WP_323324913.1">
    <property type="nucleotide sequence ID" value="NZ_JAYGIL010000002.1"/>
</dbReference>
<evidence type="ECO:0000313" key="1">
    <source>
        <dbReference type="EMBL" id="MEA5401352.1"/>
    </source>
</evidence>
<evidence type="ECO:0008006" key="3">
    <source>
        <dbReference type="Google" id="ProtNLM"/>
    </source>
</evidence>